<evidence type="ECO:0000256" key="2">
    <source>
        <dbReference type="ARBA" id="ARBA00022630"/>
    </source>
</evidence>
<feature type="domain" description="FAD-binding PCMH-type" evidence="5">
    <location>
        <begin position="63"/>
        <end position="242"/>
    </location>
</feature>
<keyword evidence="4" id="KW-0560">Oxidoreductase</keyword>
<accession>A0ABN2ND12</accession>
<dbReference type="InterPro" id="IPR006094">
    <property type="entry name" value="Oxid_FAD_bind_N"/>
</dbReference>
<dbReference type="Pfam" id="PF01565">
    <property type="entry name" value="FAD_binding_4"/>
    <property type="match status" value="1"/>
</dbReference>
<dbReference type="Gene3D" id="1.10.45.10">
    <property type="entry name" value="Vanillyl-alcohol Oxidase, Chain A, domain 4"/>
    <property type="match status" value="1"/>
</dbReference>
<organism evidence="6 7">
    <name type="scientific">Pseudonocardia ailaonensis</name>
    <dbReference type="NCBI Taxonomy" id="367279"/>
    <lineage>
        <taxon>Bacteria</taxon>
        <taxon>Bacillati</taxon>
        <taxon>Actinomycetota</taxon>
        <taxon>Actinomycetes</taxon>
        <taxon>Pseudonocardiales</taxon>
        <taxon>Pseudonocardiaceae</taxon>
        <taxon>Pseudonocardia</taxon>
    </lineage>
</organism>
<dbReference type="InterPro" id="IPR016171">
    <property type="entry name" value="Vanillyl_alc_oxidase_C-sub2"/>
</dbReference>
<dbReference type="EMBL" id="BAAAQK010000018">
    <property type="protein sequence ID" value="GAA1862075.1"/>
    <property type="molecule type" value="Genomic_DNA"/>
</dbReference>
<dbReference type="InterPro" id="IPR016166">
    <property type="entry name" value="FAD-bd_PCMH"/>
</dbReference>
<proteinExistence type="predicted"/>
<comment type="caution">
    <text evidence="6">The sequence shown here is derived from an EMBL/GenBank/DDBJ whole genome shotgun (WGS) entry which is preliminary data.</text>
</comment>
<dbReference type="Gene3D" id="3.30.465.10">
    <property type="match status" value="1"/>
</dbReference>
<protein>
    <submittedName>
        <fullName evidence="6">FAD-linked oxidase C-terminal domain-containing protein</fullName>
    </submittedName>
</protein>
<keyword evidence="7" id="KW-1185">Reference proteome</keyword>
<evidence type="ECO:0000313" key="6">
    <source>
        <dbReference type="EMBL" id="GAA1862075.1"/>
    </source>
</evidence>
<dbReference type="SUPFAM" id="SSF55103">
    <property type="entry name" value="FAD-linked oxidases, C-terminal domain"/>
    <property type="match status" value="1"/>
</dbReference>
<dbReference type="PANTHER" id="PTHR42934">
    <property type="entry name" value="GLYCOLATE OXIDASE SUBUNIT GLCD"/>
    <property type="match status" value="1"/>
</dbReference>
<dbReference type="InterPro" id="IPR004113">
    <property type="entry name" value="FAD-bd_oxidored_4_C"/>
</dbReference>
<dbReference type="InterPro" id="IPR051914">
    <property type="entry name" value="FAD-linked_OxidoTrans_Type4"/>
</dbReference>
<dbReference type="InterPro" id="IPR036318">
    <property type="entry name" value="FAD-bd_PCMH-like_sf"/>
</dbReference>
<dbReference type="Gene3D" id="3.30.70.2740">
    <property type="match status" value="1"/>
</dbReference>
<evidence type="ECO:0000256" key="4">
    <source>
        <dbReference type="ARBA" id="ARBA00023002"/>
    </source>
</evidence>
<keyword evidence="2" id="KW-0285">Flavoprotein</keyword>
<dbReference type="InterPro" id="IPR016164">
    <property type="entry name" value="FAD-linked_Oxase-like_C"/>
</dbReference>
<dbReference type="PROSITE" id="PS51387">
    <property type="entry name" value="FAD_PCMH"/>
    <property type="match status" value="1"/>
</dbReference>
<dbReference type="Pfam" id="PF02913">
    <property type="entry name" value="FAD-oxidase_C"/>
    <property type="match status" value="1"/>
</dbReference>
<name>A0ABN2ND12_9PSEU</name>
<evidence type="ECO:0000313" key="7">
    <source>
        <dbReference type="Proteomes" id="UP001500449"/>
    </source>
</evidence>
<sequence length="485" mass="51097">MSETPTAARPFGWDRTSAVRMAEPDDAGRALLAELAAALPADRVLTDADTARPYFHDEAEWAEHGSPLAVVRPRSTAEVAAVVRASARHRVPVVPRGAGTGLSGGANAVDGGIVLSLERMREILEIDGGERLAVVQPGVVNDDLRAAAAAQDLWYPPDPASAPWSTIGGNVATNAGGLCCVKYGVTKDYVLALEIVTAAGEIVRVGRRTAKGVTGYDLAALMVGSEGTLAVITEITVRLRPLRTTPPRTVVGFFDTLTDCGAAVAAVTAAGLQPSIFELVDHHCLHAVNEWRNAGLPEDAAALLLAQTDLPEPAAEIEARGILAAFEAHGARDTLMSTDPVEADALFDARRLAYPAFEQRGDALLTEDVCVPRTRVAEMLGRIQEIAARRDTLVANVAHVGDGNLHPLIMVPQGDDAARERAQRAFDDIVDAAIELGGTVTGEHGVGLLKRAGMRRELDPGSLALQKAIKSALDPDDILNPGKVL</sequence>
<dbReference type="Proteomes" id="UP001500449">
    <property type="component" value="Unassembled WGS sequence"/>
</dbReference>
<evidence type="ECO:0000256" key="1">
    <source>
        <dbReference type="ARBA" id="ARBA00001974"/>
    </source>
</evidence>
<evidence type="ECO:0000256" key="3">
    <source>
        <dbReference type="ARBA" id="ARBA00022827"/>
    </source>
</evidence>
<reference evidence="6 7" key="1">
    <citation type="journal article" date="2019" name="Int. J. Syst. Evol. Microbiol.">
        <title>The Global Catalogue of Microorganisms (GCM) 10K type strain sequencing project: providing services to taxonomists for standard genome sequencing and annotation.</title>
        <authorList>
            <consortium name="The Broad Institute Genomics Platform"/>
            <consortium name="The Broad Institute Genome Sequencing Center for Infectious Disease"/>
            <person name="Wu L."/>
            <person name="Ma J."/>
        </authorList>
    </citation>
    <scope>NUCLEOTIDE SEQUENCE [LARGE SCALE GENOMIC DNA]</scope>
    <source>
        <strain evidence="6 7">JCM 16009</strain>
    </source>
</reference>
<keyword evidence="3" id="KW-0274">FAD</keyword>
<gene>
    <name evidence="6" type="ORF">GCM10009836_47950</name>
</gene>
<dbReference type="SUPFAM" id="SSF56176">
    <property type="entry name" value="FAD-binding/transporter-associated domain-like"/>
    <property type="match status" value="1"/>
</dbReference>
<dbReference type="PANTHER" id="PTHR42934:SF2">
    <property type="entry name" value="GLYCOLATE OXIDASE SUBUNIT GLCD"/>
    <property type="match status" value="1"/>
</dbReference>
<comment type="cofactor">
    <cofactor evidence="1">
        <name>FAD</name>
        <dbReference type="ChEBI" id="CHEBI:57692"/>
    </cofactor>
</comment>
<dbReference type="InterPro" id="IPR016169">
    <property type="entry name" value="FAD-bd_PCMH_sub2"/>
</dbReference>
<evidence type="ECO:0000259" key="5">
    <source>
        <dbReference type="PROSITE" id="PS51387"/>
    </source>
</evidence>